<dbReference type="EMBL" id="CAEZXR010000254">
    <property type="protein sequence ID" value="CAB4720694.1"/>
    <property type="molecule type" value="Genomic_DNA"/>
</dbReference>
<accession>A0A6J6RL50</accession>
<evidence type="ECO:0000313" key="2">
    <source>
        <dbReference type="EMBL" id="CAB4720694.1"/>
    </source>
</evidence>
<name>A0A6J6RL50_9ZZZZ</name>
<evidence type="ECO:0000256" key="1">
    <source>
        <dbReference type="SAM" id="MobiDB-lite"/>
    </source>
</evidence>
<feature type="region of interest" description="Disordered" evidence="1">
    <location>
        <begin position="61"/>
        <end position="86"/>
    </location>
</feature>
<protein>
    <submittedName>
        <fullName evidence="2">Unannotated protein</fullName>
    </submittedName>
</protein>
<proteinExistence type="predicted"/>
<reference evidence="2" key="1">
    <citation type="submission" date="2020-05" db="EMBL/GenBank/DDBJ databases">
        <authorList>
            <person name="Chiriac C."/>
            <person name="Salcher M."/>
            <person name="Ghai R."/>
            <person name="Kavagutti S V."/>
        </authorList>
    </citation>
    <scope>NUCLEOTIDE SEQUENCE</scope>
</reference>
<feature type="region of interest" description="Disordered" evidence="1">
    <location>
        <begin position="17"/>
        <end position="44"/>
    </location>
</feature>
<gene>
    <name evidence="2" type="ORF">UFOPK2579_01955</name>
</gene>
<sequence>MLASAALVGVVGIGLDGPEPTRGAGVASAPSDPAPVGPSGPEIPATARGVAAALTWAVAEQRDGSAGDHRGQTGEPYPVRRSDYRGPGDAPIDFRTDFYGELQWRDADGLGVSVVQINLQFDRTDDPGCEAGLASCETTTLPDGSLLSASTSTRESEDGTGIQRTVDLLRPDGVRIAVSATNGFDLAGGDWDVTRPEPPLTLAQLQQIAELDFWGATLPQSFVLAQLPGYERIDSGF</sequence>
<organism evidence="2">
    <name type="scientific">freshwater metagenome</name>
    <dbReference type="NCBI Taxonomy" id="449393"/>
    <lineage>
        <taxon>unclassified sequences</taxon>
        <taxon>metagenomes</taxon>
        <taxon>ecological metagenomes</taxon>
    </lineage>
</organism>
<dbReference type="AlphaFoldDB" id="A0A6J6RL50"/>